<keyword evidence="4 7" id="KW-1133">Transmembrane helix</keyword>
<evidence type="ECO:0000256" key="5">
    <source>
        <dbReference type="ARBA" id="ARBA00023136"/>
    </source>
</evidence>
<protein>
    <submittedName>
        <fullName evidence="9">FUSC family protein</fullName>
    </submittedName>
</protein>
<keyword evidence="10" id="KW-1185">Reference proteome</keyword>
<evidence type="ECO:0000313" key="10">
    <source>
        <dbReference type="Proteomes" id="UP001524587"/>
    </source>
</evidence>
<feature type="transmembrane region" description="Helical" evidence="7">
    <location>
        <begin position="155"/>
        <end position="172"/>
    </location>
</feature>
<comment type="caution">
    <text evidence="9">The sequence shown here is derived from an EMBL/GenBank/DDBJ whole genome shotgun (WGS) entry which is preliminary data.</text>
</comment>
<evidence type="ECO:0000256" key="1">
    <source>
        <dbReference type="ARBA" id="ARBA00004651"/>
    </source>
</evidence>
<keyword evidence="5 7" id="KW-0472">Membrane</keyword>
<feature type="transmembrane region" description="Helical" evidence="7">
    <location>
        <begin position="82"/>
        <end position="100"/>
    </location>
</feature>
<dbReference type="RefSeq" id="WP_422865207.1">
    <property type="nucleotide sequence ID" value="NZ_JAMSKV010000015.1"/>
</dbReference>
<feature type="transmembrane region" description="Helical" evidence="7">
    <location>
        <begin position="106"/>
        <end position="122"/>
    </location>
</feature>
<comment type="subcellular location">
    <subcellularLocation>
        <location evidence="1">Cell membrane</location>
        <topology evidence="1">Multi-pass membrane protein</topology>
    </subcellularLocation>
</comment>
<name>A0ABT1WA07_9PROT</name>
<proteinExistence type="inferred from homology"/>
<keyword evidence="3 7" id="KW-0812">Transmembrane</keyword>
<organism evidence="9 10">
    <name type="scientific">Endosaccharibacter trunci</name>
    <dbReference type="NCBI Taxonomy" id="2812733"/>
    <lineage>
        <taxon>Bacteria</taxon>
        <taxon>Pseudomonadati</taxon>
        <taxon>Pseudomonadota</taxon>
        <taxon>Alphaproteobacteria</taxon>
        <taxon>Acetobacterales</taxon>
        <taxon>Acetobacteraceae</taxon>
        <taxon>Endosaccharibacter</taxon>
    </lineage>
</organism>
<evidence type="ECO:0000256" key="2">
    <source>
        <dbReference type="ARBA" id="ARBA00022475"/>
    </source>
</evidence>
<dbReference type="InterPro" id="IPR049453">
    <property type="entry name" value="Memb_transporter_dom"/>
</dbReference>
<dbReference type="Proteomes" id="UP001524587">
    <property type="component" value="Unassembled WGS sequence"/>
</dbReference>
<reference evidence="9 10" key="1">
    <citation type="submission" date="2022-06" db="EMBL/GenBank/DDBJ databases">
        <title>Endosaccharibacter gen. nov., sp. nov., endophytic bacteria isolated from sugarcane.</title>
        <authorList>
            <person name="Pitiwittayakul N."/>
            <person name="Yukphan P."/>
            <person name="Charoenyingcharoen P."/>
            <person name="Tanasupawat S."/>
        </authorList>
    </citation>
    <scope>NUCLEOTIDE SEQUENCE [LARGE SCALE GENOMIC DNA]</scope>
    <source>
        <strain evidence="9 10">KSS8</strain>
    </source>
</reference>
<evidence type="ECO:0000256" key="3">
    <source>
        <dbReference type="ARBA" id="ARBA00022692"/>
    </source>
</evidence>
<dbReference type="PANTHER" id="PTHR30509">
    <property type="entry name" value="P-HYDROXYBENZOIC ACID EFFLUX PUMP SUBUNIT-RELATED"/>
    <property type="match status" value="1"/>
</dbReference>
<feature type="transmembrane region" description="Helical" evidence="7">
    <location>
        <begin position="34"/>
        <end position="51"/>
    </location>
</feature>
<evidence type="ECO:0000259" key="8">
    <source>
        <dbReference type="Pfam" id="PF13515"/>
    </source>
</evidence>
<dbReference type="PANTHER" id="PTHR30509:SF9">
    <property type="entry name" value="MULTIDRUG RESISTANCE PROTEIN MDTO"/>
    <property type="match status" value="1"/>
</dbReference>
<evidence type="ECO:0000256" key="4">
    <source>
        <dbReference type="ARBA" id="ARBA00022989"/>
    </source>
</evidence>
<dbReference type="EMBL" id="JAMSKV010000015">
    <property type="protein sequence ID" value="MCQ8279718.1"/>
    <property type="molecule type" value="Genomic_DNA"/>
</dbReference>
<feature type="domain" description="Integral membrane bound transporter" evidence="8">
    <location>
        <begin position="46"/>
        <end position="167"/>
    </location>
</feature>
<evidence type="ECO:0000256" key="7">
    <source>
        <dbReference type="SAM" id="Phobius"/>
    </source>
</evidence>
<keyword evidence="2" id="KW-1003">Cell membrane</keyword>
<comment type="similarity">
    <text evidence="6">Belongs to the YccS/YhfK family.</text>
</comment>
<accession>A0ABT1WA07</accession>
<evidence type="ECO:0000256" key="6">
    <source>
        <dbReference type="ARBA" id="ARBA00043993"/>
    </source>
</evidence>
<dbReference type="Pfam" id="PF13515">
    <property type="entry name" value="FUSC_2"/>
    <property type="match status" value="1"/>
</dbReference>
<gene>
    <name evidence="9" type="ORF">NFI95_14835</name>
</gene>
<sequence>MPTTQAVQATTDRPGPIRRSLQALRNSGPEMRQTVRMLVSVFLSDVVAHLAGLNEPYWALITAVIVTQAKVSATLEAGRDQIVGTLVGALFGAGAIALALLGLPRMPVFALLLVPLAIMAAFKPNLRLASVTLVVVFLFPTTANDPFSRPIDRTLAILVGAAVSLLVSFLVFHSRSRTQVFRSAAAMLDTMRATQAAVLHARIPIAEVEHLNDATSEVLKTLVTAIVDARRERLGALDQHEPLMVRLVPMLRRLQSDVLFVARGLDETLTDAGPDAQPLPELAAISDAIGAVMDALRQAMDQEAETKRHASGLGCAQIVALSSLLEALGDRAGPLPRFTLEMLLRDLLDMVQALDPDAKLDLPARAPSRRANAIAPEPAP</sequence>
<evidence type="ECO:0000313" key="9">
    <source>
        <dbReference type="EMBL" id="MCQ8279718.1"/>
    </source>
</evidence>